<dbReference type="Pfam" id="PF00293">
    <property type="entry name" value="NUDIX"/>
    <property type="match status" value="1"/>
</dbReference>
<sequence>MTKRVAGVIFIKRAFGKKYILLQHRAYYMSGGNKLALIQGSLDDGESAIQAAYRESCEETSIDKFIKFNEFQQVAKRISRGIYNCFIVDVDKLIKYNMAIRKWNPHPKHQYVGEMCMKKWKNAHVWVLRDKIKDMVTNDTTLENVKLWHLTREFLHKYWHKFT</sequence>
<dbReference type="EMBL" id="MK072153">
    <property type="protein sequence ID" value="AYV79557.1"/>
    <property type="molecule type" value="Genomic_DNA"/>
</dbReference>
<reference evidence="2" key="1">
    <citation type="submission" date="2018-10" db="EMBL/GenBank/DDBJ databases">
        <title>Hidden diversity of soil giant viruses.</title>
        <authorList>
            <person name="Schulz F."/>
            <person name="Alteio L."/>
            <person name="Goudeau D."/>
            <person name="Ryan E.M."/>
            <person name="Malmstrom R.R."/>
            <person name="Blanchard J."/>
            <person name="Woyke T."/>
        </authorList>
    </citation>
    <scope>NUCLEOTIDE SEQUENCE</scope>
    <source>
        <strain evidence="2">FNV1</strain>
    </source>
</reference>
<protein>
    <recommendedName>
        <fullName evidence="1">Nudix hydrolase domain-containing protein</fullName>
    </recommendedName>
</protein>
<name>A0A3G4ZXC4_9VIRU</name>
<dbReference type="Gene3D" id="3.90.79.10">
    <property type="entry name" value="Nucleoside Triphosphate Pyrophosphohydrolase"/>
    <property type="match status" value="1"/>
</dbReference>
<feature type="domain" description="Nudix hydrolase" evidence="1">
    <location>
        <begin position="1"/>
        <end position="129"/>
    </location>
</feature>
<organism evidence="2">
    <name type="scientific">Faunusvirus sp</name>
    <dbReference type="NCBI Taxonomy" id="2487766"/>
    <lineage>
        <taxon>Viruses</taxon>
        <taxon>Varidnaviria</taxon>
        <taxon>Bamfordvirae</taxon>
        <taxon>Nucleocytoviricota</taxon>
        <taxon>Megaviricetes</taxon>
        <taxon>Imitervirales</taxon>
        <taxon>Mimiviridae</taxon>
    </lineage>
</organism>
<proteinExistence type="predicted"/>
<evidence type="ECO:0000259" key="1">
    <source>
        <dbReference type="PROSITE" id="PS51462"/>
    </source>
</evidence>
<dbReference type="SUPFAM" id="SSF55811">
    <property type="entry name" value="Nudix"/>
    <property type="match status" value="1"/>
</dbReference>
<dbReference type="InterPro" id="IPR000086">
    <property type="entry name" value="NUDIX_hydrolase_dom"/>
</dbReference>
<evidence type="ECO:0000313" key="2">
    <source>
        <dbReference type="EMBL" id="AYV79557.1"/>
    </source>
</evidence>
<accession>A0A3G4ZXC4</accession>
<gene>
    <name evidence="2" type="ORF">Faunusvirus22_8</name>
</gene>
<dbReference type="InterPro" id="IPR015797">
    <property type="entry name" value="NUDIX_hydrolase-like_dom_sf"/>
</dbReference>
<dbReference type="PROSITE" id="PS51462">
    <property type="entry name" value="NUDIX"/>
    <property type="match status" value="1"/>
</dbReference>